<dbReference type="Pfam" id="PF19762">
    <property type="entry name" value="DUF6249"/>
    <property type="match status" value="1"/>
</dbReference>
<dbReference type="RefSeq" id="WP_285980867.1">
    <property type="nucleotide sequence ID" value="NZ_JASVDS010000001.1"/>
</dbReference>
<protein>
    <submittedName>
        <fullName evidence="3">DUF6249 domain-containing protein</fullName>
    </submittedName>
</protein>
<keyword evidence="1" id="KW-1133">Transmembrane helix</keyword>
<feature type="transmembrane region" description="Helical" evidence="1">
    <location>
        <begin position="105"/>
        <end position="125"/>
    </location>
</feature>
<evidence type="ECO:0000313" key="3">
    <source>
        <dbReference type="EMBL" id="MDL5030738.1"/>
    </source>
</evidence>
<feature type="domain" description="DUF6249" evidence="2">
    <location>
        <begin position="15"/>
        <end position="124"/>
    </location>
</feature>
<organism evidence="3 4">
    <name type="scientific">Roseateles subflavus</name>
    <dbReference type="NCBI Taxonomy" id="3053353"/>
    <lineage>
        <taxon>Bacteria</taxon>
        <taxon>Pseudomonadati</taxon>
        <taxon>Pseudomonadota</taxon>
        <taxon>Betaproteobacteria</taxon>
        <taxon>Burkholderiales</taxon>
        <taxon>Sphaerotilaceae</taxon>
        <taxon>Roseateles</taxon>
    </lineage>
</organism>
<evidence type="ECO:0000256" key="1">
    <source>
        <dbReference type="SAM" id="Phobius"/>
    </source>
</evidence>
<gene>
    <name evidence="3" type="ORF">QRD43_02375</name>
</gene>
<proteinExistence type="predicted"/>
<sequence length="133" mass="14770">MDNVNELFVAIGVTLAILASVAGPVIVLLRLMRHQTRQKEQRYRFLLELADRQQALPPELLLEPTPTDADRRRGLVLVSGGLGLFLTLVALPLEYNEGHRLSELWGLACLPLMVGLGYLVSWWLGERDARAGG</sequence>
<keyword evidence="1" id="KW-0472">Membrane</keyword>
<reference evidence="3 4" key="1">
    <citation type="submission" date="2023-06" db="EMBL/GenBank/DDBJ databases">
        <title>Pelomonas sp. APW6 16S ribosomal RNA gene genome sequencing and assembly.</title>
        <authorList>
            <person name="Woo H."/>
        </authorList>
    </citation>
    <scope>NUCLEOTIDE SEQUENCE [LARGE SCALE GENOMIC DNA]</scope>
    <source>
        <strain evidence="3 4">APW6</strain>
    </source>
</reference>
<accession>A0ABT7LD06</accession>
<keyword evidence="1" id="KW-0812">Transmembrane</keyword>
<feature type="transmembrane region" description="Helical" evidence="1">
    <location>
        <begin position="6"/>
        <end position="29"/>
    </location>
</feature>
<evidence type="ECO:0000313" key="4">
    <source>
        <dbReference type="Proteomes" id="UP001238603"/>
    </source>
</evidence>
<evidence type="ECO:0000259" key="2">
    <source>
        <dbReference type="Pfam" id="PF19762"/>
    </source>
</evidence>
<name>A0ABT7LD06_9BURK</name>
<dbReference type="InterPro" id="IPR046216">
    <property type="entry name" value="DUF6249"/>
</dbReference>
<dbReference type="Proteomes" id="UP001238603">
    <property type="component" value="Unassembled WGS sequence"/>
</dbReference>
<feature type="transmembrane region" description="Helical" evidence="1">
    <location>
        <begin position="74"/>
        <end position="93"/>
    </location>
</feature>
<comment type="caution">
    <text evidence="3">The sequence shown here is derived from an EMBL/GenBank/DDBJ whole genome shotgun (WGS) entry which is preliminary data.</text>
</comment>
<keyword evidence="4" id="KW-1185">Reference proteome</keyword>
<dbReference type="EMBL" id="JASVDS010000001">
    <property type="protein sequence ID" value="MDL5030738.1"/>
    <property type="molecule type" value="Genomic_DNA"/>
</dbReference>